<dbReference type="AlphaFoldDB" id="A0A5J4QY11"/>
<proteinExistence type="predicted"/>
<accession>A0A5J4QY11</accession>
<comment type="caution">
    <text evidence="1">The sequence shown here is derived from an EMBL/GenBank/DDBJ whole genome shotgun (WGS) entry which is preliminary data.</text>
</comment>
<gene>
    <name evidence="1" type="ORF">EZS27_025208</name>
</gene>
<dbReference type="EMBL" id="SNRY01002330">
    <property type="protein sequence ID" value="KAA6325601.1"/>
    <property type="molecule type" value="Genomic_DNA"/>
</dbReference>
<reference evidence="1" key="1">
    <citation type="submission" date="2019-03" db="EMBL/GenBank/DDBJ databases">
        <title>Single cell metagenomics reveals metabolic interactions within the superorganism composed of flagellate Streblomastix strix and complex community of Bacteroidetes bacteria on its surface.</title>
        <authorList>
            <person name="Treitli S.C."/>
            <person name="Kolisko M."/>
            <person name="Husnik F."/>
            <person name="Keeling P."/>
            <person name="Hampl V."/>
        </authorList>
    </citation>
    <scope>NUCLEOTIDE SEQUENCE</scope>
    <source>
        <strain evidence="1">STM</strain>
    </source>
</reference>
<organism evidence="1">
    <name type="scientific">termite gut metagenome</name>
    <dbReference type="NCBI Taxonomy" id="433724"/>
    <lineage>
        <taxon>unclassified sequences</taxon>
        <taxon>metagenomes</taxon>
        <taxon>organismal metagenomes</taxon>
    </lineage>
</organism>
<evidence type="ECO:0000313" key="1">
    <source>
        <dbReference type="EMBL" id="KAA6325601.1"/>
    </source>
</evidence>
<protein>
    <submittedName>
        <fullName evidence="1">Uncharacterized protein</fullName>
    </submittedName>
</protein>
<name>A0A5J4QY11_9ZZZZ</name>
<sequence>MRHYWVLITYLYISKKIFTLNDKKILLGEDGELYSGGANKVFMQGNRKEVHIPQSIQNKITMLHPDVGMESIPQSNLKLLGLKTFNQEEIVDRALELFNDTEVTNSDIIIFLLHFQTESPNIRNNIRRKVLVPVGEKVKWISPIYNPIYIESKELKALYPEGDFINYSVIEHEDKERLNRLFLNLNVWDIPALYFVKENKITDTYSNEHIKSLNKYSKFNSYSYAVYNDRKLHFPEKINSFSFSQL</sequence>